<reference evidence="3" key="1">
    <citation type="submission" date="2013-01" db="EMBL/GenBank/DDBJ databases">
        <title>Draft Genome Sequence of a Mulberry Tree, Morus notabilis C.K. Schneid.</title>
        <authorList>
            <person name="He N."/>
            <person name="Zhao S."/>
        </authorList>
    </citation>
    <scope>NUCLEOTIDE SEQUENCE</scope>
</reference>
<gene>
    <name evidence="2" type="ORF">L484_005233</name>
</gene>
<dbReference type="Proteomes" id="UP000030645">
    <property type="component" value="Unassembled WGS sequence"/>
</dbReference>
<evidence type="ECO:0000256" key="1">
    <source>
        <dbReference type="SAM" id="MobiDB-lite"/>
    </source>
</evidence>
<feature type="region of interest" description="Disordered" evidence="1">
    <location>
        <begin position="45"/>
        <end position="86"/>
    </location>
</feature>
<evidence type="ECO:0000313" key="3">
    <source>
        <dbReference type="Proteomes" id="UP000030645"/>
    </source>
</evidence>
<accession>W9SRT2</accession>
<feature type="compositionally biased region" description="Basic and acidic residues" evidence="1">
    <location>
        <begin position="55"/>
        <end position="86"/>
    </location>
</feature>
<sequence>MLHVARGRSSSVEHRESRFVCTSRGDRCVLLSPQWMRFYNTVPLNLQPQPRSRFSGREISESARSSRDRTKEISRRRSPETEKSLC</sequence>
<dbReference type="EMBL" id="KE345992">
    <property type="protein sequence ID" value="EXC23284.1"/>
    <property type="molecule type" value="Genomic_DNA"/>
</dbReference>
<name>W9SRT2_9ROSA</name>
<organism evidence="2 3">
    <name type="scientific">Morus notabilis</name>
    <dbReference type="NCBI Taxonomy" id="981085"/>
    <lineage>
        <taxon>Eukaryota</taxon>
        <taxon>Viridiplantae</taxon>
        <taxon>Streptophyta</taxon>
        <taxon>Embryophyta</taxon>
        <taxon>Tracheophyta</taxon>
        <taxon>Spermatophyta</taxon>
        <taxon>Magnoliopsida</taxon>
        <taxon>eudicotyledons</taxon>
        <taxon>Gunneridae</taxon>
        <taxon>Pentapetalae</taxon>
        <taxon>rosids</taxon>
        <taxon>fabids</taxon>
        <taxon>Rosales</taxon>
        <taxon>Moraceae</taxon>
        <taxon>Moreae</taxon>
        <taxon>Morus</taxon>
    </lineage>
</organism>
<protein>
    <submittedName>
        <fullName evidence="2">Uncharacterized protein</fullName>
    </submittedName>
</protein>
<keyword evidence="3" id="KW-1185">Reference proteome</keyword>
<proteinExistence type="predicted"/>
<dbReference type="AlphaFoldDB" id="W9SRT2"/>
<evidence type="ECO:0000313" key="2">
    <source>
        <dbReference type="EMBL" id="EXC23284.1"/>
    </source>
</evidence>